<name>A0A3A9WEM3_9ACTN</name>
<dbReference type="PROSITE" id="PS50943">
    <property type="entry name" value="HTH_CROC1"/>
    <property type="match status" value="1"/>
</dbReference>
<reference evidence="4 5" key="1">
    <citation type="submission" date="2018-09" db="EMBL/GenBank/DDBJ databases">
        <title>Streptomyces sp. nov. DS1-2, an endophytic actinomycete isolated from roots of Dendrobium scabrilingue.</title>
        <authorList>
            <person name="Kuncharoen N."/>
            <person name="Kudo T."/>
            <person name="Ohkuma M."/>
            <person name="Yuki M."/>
            <person name="Tanasupawat S."/>
        </authorList>
    </citation>
    <scope>NUCLEOTIDE SEQUENCE [LARGE SCALE GENOMIC DNA]</scope>
    <source>
        <strain evidence="2 5">AZ1-7</strain>
        <strain evidence="3 4">DS1-2</strain>
    </source>
</reference>
<evidence type="ECO:0000313" key="4">
    <source>
        <dbReference type="Proteomes" id="UP000268652"/>
    </source>
</evidence>
<proteinExistence type="predicted"/>
<evidence type="ECO:0000313" key="3">
    <source>
        <dbReference type="EMBL" id="RKN25325.1"/>
    </source>
</evidence>
<feature type="domain" description="HTH cro/C1-type" evidence="1">
    <location>
        <begin position="20"/>
        <end position="77"/>
    </location>
</feature>
<gene>
    <name evidence="3" type="ORF">D7318_08955</name>
    <name evidence="2" type="ORF">D7319_08100</name>
</gene>
<evidence type="ECO:0000313" key="2">
    <source>
        <dbReference type="EMBL" id="RKN11062.1"/>
    </source>
</evidence>
<dbReference type="CDD" id="cd00093">
    <property type="entry name" value="HTH_XRE"/>
    <property type="match status" value="1"/>
</dbReference>
<dbReference type="SMART" id="SM00530">
    <property type="entry name" value="HTH_XRE"/>
    <property type="match status" value="1"/>
</dbReference>
<dbReference type="InterPro" id="IPR010982">
    <property type="entry name" value="Lambda_DNA-bd_dom_sf"/>
</dbReference>
<dbReference type="Pfam" id="PF19054">
    <property type="entry name" value="DUF5753"/>
    <property type="match status" value="1"/>
</dbReference>
<dbReference type="Pfam" id="PF13560">
    <property type="entry name" value="HTH_31"/>
    <property type="match status" value="1"/>
</dbReference>
<dbReference type="RefSeq" id="WP_120696329.1">
    <property type="nucleotide sequence ID" value="NZ_RBDX01000004.1"/>
</dbReference>
<comment type="caution">
    <text evidence="2">The sequence shown here is derived from an EMBL/GenBank/DDBJ whole genome shotgun (WGS) entry which is preliminary data.</text>
</comment>
<dbReference type="EMBL" id="RBDY01000004">
    <property type="protein sequence ID" value="RKN25325.1"/>
    <property type="molecule type" value="Genomic_DNA"/>
</dbReference>
<evidence type="ECO:0000313" key="5">
    <source>
        <dbReference type="Proteomes" id="UP000275024"/>
    </source>
</evidence>
<accession>A0A3A9WEM3</accession>
<organism evidence="2 5">
    <name type="scientific">Streptomyces radicis</name>
    <dbReference type="NCBI Taxonomy" id="1750517"/>
    <lineage>
        <taxon>Bacteria</taxon>
        <taxon>Bacillati</taxon>
        <taxon>Actinomycetota</taxon>
        <taxon>Actinomycetes</taxon>
        <taxon>Kitasatosporales</taxon>
        <taxon>Streptomycetaceae</taxon>
        <taxon>Streptomyces</taxon>
    </lineage>
</organism>
<dbReference type="GO" id="GO:0003677">
    <property type="term" value="F:DNA binding"/>
    <property type="evidence" value="ECO:0007669"/>
    <property type="project" value="InterPro"/>
</dbReference>
<protein>
    <submittedName>
        <fullName evidence="2">XRE family transcriptional regulator</fullName>
    </submittedName>
</protein>
<dbReference type="Proteomes" id="UP000275024">
    <property type="component" value="Unassembled WGS sequence"/>
</dbReference>
<dbReference type="Gene3D" id="1.10.260.40">
    <property type="entry name" value="lambda repressor-like DNA-binding domains"/>
    <property type="match status" value="1"/>
</dbReference>
<dbReference type="InterPro" id="IPR043917">
    <property type="entry name" value="DUF5753"/>
</dbReference>
<dbReference type="InterPro" id="IPR001387">
    <property type="entry name" value="Cro/C1-type_HTH"/>
</dbReference>
<keyword evidence="4" id="KW-1185">Reference proteome</keyword>
<dbReference type="OrthoDB" id="4273809at2"/>
<dbReference type="Proteomes" id="UP000268652">
    <property type="component" value="Unassembled WGS sequence"/>
</dbReference>
<evidence type="ECO:0000259" key="1">
    <source>
        <dbReference type="PROSITE" id="PS50943"/>
    </source>
</evidence>
<dbReference type="SUPFAM" id="SSF47413">
    <property type="entry name" value="lambda repressor-like DNA-binding domains"/>
    <property type="match status" value="1"/>
</dbReference>
<sequence>MELINEGGDLSPNARLGRRVRRLRLDKGLSLRQLSERITGYSHSYIARVEVGKQGASDALVKALDEFFGTGGTLAEIKDMARETVIAQYSREYVRREGEATLIQAFTSSVIPGLLQTREYARELFRTRSFGNSEEELAAQVATRMLRQDVFLRDDPPYYSAVIDEAALRRPTVDIGIMRDQVAHLLESAANPQVTVQVLPFDQGVYPMLGGSLDLLTLKSGRTVALVESFRSGDVVHSSASLLELVQYFDVTRSKALPASDSLDLMRNYLKEYER</sequence>
<dbReference type="EMBL" id="RBDX01000004">
    <property type="protein sequence ID" value="RKN11062.1"/>
    <property type="molecule type" value="Genomic_DNA"/>
</dbReference>
<dbReference type="AlphaFoldDB" id="A0A3A9WEM3"/>